<evidence type="ECO:0000256" key="1">
    <source>
        <dbReference type="SAM" id="Phobius"/>
    </source>
</evidence>
<evidence type="ECO:0000313" key="2">
    <source>
        <dbReference type="EMBL" id="MDL2398384.1"/>
    </source>
</evidence>
<keyword evidence="3" id="KW-1185">Reference proteome</keyword>
<protein>
    <submittedName>
        <fullName evidence="2">Uncharacterized protein</fullName>
    </submittedName>
</protein>
<comment type="caution">
    <text evidence="2">The sequence shown here is derived from an EMBL/GenBank/DDBJ whole genome shotgun (WGS) entry which is preliminary data.</text>
</comment>
<keyword evidence="1" id="KW-1133">Transmembrane helix</keyword>
<keyword evidence="1" id="KW-0812">Transmembrane</keyword>
<proteinExistence type="predicted"/>
<dbReference type="Proteomes" id="UP001172645">
    <property type="component" value="Unassembled WGS sequence"/>
</dbReference>
<feature type="transmembrane region" description="Helical" evidence="1">
    <location>
        <begin position="38"/>
        <end position="60"/>
    </location>
</feature>
<gene>
    <name evidence="2" type="ORF">PY649_05685</name>
</gene>
<keyword evidence="1" id="KW-0472">Membrane</keyword>
<name>A0ABT7JPV3_9HYPH</name>
<dbReference type="EMBL" id="JARFYM010000003">
    <property type="protein sequence ID" value="MDL2398384.1"/>
    <property type="molecule type" value="Genomic_DNA"/>
</dbReference>
<organism evidence="2 3">
    <name type="scientific">Rhizobium mayense</name>
    <dbReference type="NCBI Taxonomy" id="1312184"/>
    <lineage>
        <taxon>Bacteria</taxon>
        <taxon>Pseudomonadati</taxon>
        <taxon>Pseudomonadota</taxon>
        <taxon>Alphaproteobacteria</taxon>
        <taxon>Hyphomicrobiales</taxon>
        <taxon>Rhizobiaceae</taxon>
        <taxon>Rhizobium/Agrobacterium group</taxon>
        <taxon>Rhizobium</taxon>
    </lineage>
</organism>
<sequence>MMSRYMHFGVSADPLQRPRAAALARAKRPISSHALQDGLLAIAPRLALVVLAAGVIQVLMHLAGN</sequence>
<reference evidence="2" key="1">
    <citation type="submission" date="2023-06" db="EMBL/GenBank/DDBJ databases">
        <title>Phylogenetic Diversity of Rhizobium strains.</title>
        <authorList>
            <person name="Moura F.T."/>
            <person name="Helene L.C.F."/>
            <person name="Hungria M."/>
        </authorList>
    </citation>
    <scope>NUCLEOTIDE SEQUENCE</scope>
    <source>
        <strain evidence="2">CCGE526</strain>
    </source>
</reference>
<accession>A0ABT7JPV3</accession>
<dbReference type="RefSeq" id="WP_285867228.1">
    <property type="nucleotide sequence ID" value="NZ_JARFYM010000003.1"/>
</dbReference>
<evidence type="ECO:0000313" key="3">
    <source>
        <dbReference type="Proteomes" id="UP001172645"/>
    </source>
</evidence>